<accession>G1XJ52</accession>
<feature type="region of interest" description="Disordered" evidence="1">
    <location>
        <begin position="223"/>
        <end position="362"/>
    </location>
</feature>
<dbReference type="OrthoDB" id="5386813at2759"/>
<evidence type="ECO:0000256" key="1">
    <source>
        <dbReference type="SAM" id="MobiDB-lite"/>
    </source>
</evidence>
<dbReference type="EMBL" id="ADOT01000174">
    <property type="protein sequence ID" value="EGX46953.1"/>
    <property type="molecule type" value="Genomic_DNA"/>
</dbReference>
<feature type="compositionally biased region" description="Polar residues" evidence="1">
    <location>
        <begin position="739"/>
        <end position="755"/>
    </location>
</feature>
<dbReference type="RefSeq" id="XP_011124514.1">
    <property type="nucleotide sequence ID" value="XM_011126212.1"/>
</dbReference>
<protein>
    <submittedName>
        <fullName evidence="3">Uncharacterized protein</fullName>
    </submittedName>
</protein>
<feature type="region of interest" description="Disordered" evidence="1">
    <location>
        <begin position="732"/>
        <end position="797"/>
    </location>
</feature>
<feature type="compositionally biased region" description="Acidic residues" evidence="1">
    <location>
        <begin position="773"/>
        <end position="785"/>
    </location>
</feature>
<feature type="region of interest" description="Disordered" evidence="1">
    <location>
        <begin position="568"/>
        <end position="675"/>
    </location>
</feature>
<feature type="compositionally biased region" description="Low complexity" evidence="1">
    <location>
        <begin position="568"/>
        <end position="601"/>
    </location>
</feature>
<feature type="compositionally biased region" description="Low complexity" evidence="1">
    <location>
        <begin position="613"/>
        <end position="630"/>
    </location>
</feature>
<evidence type="ECO:0000256" key="2">
    <source>
        <dbReference type="SAM" id="SignalP"/>
    </source>
</evidence>
<comment type="caution">
    <text evidence="3">The sequence shown here is derived from an EMBL/GenBank/DDBJ whole genome shotgun (WGS) entry which is preliminary data.</text>
</comment>
<evidence type="ECO:0000313" key="3">
    <source>
        <dbReference type="EMBL" id="EGX46953.1"/>
    </source>
</evidence>
<evidence type="ECO:0000313" key="4">
    <source>
        <dbReference type="Proteomes" id="UP000008784"/>
    </source>
</evidence>
<organism evidence="3 4">
    <name type="scientific">Arthrobotrys oligospora (strain ATCC 24927 / CBS 115.81 / DSM 1491)</name>
    <name type="common">Nematode-trapping fungus</name>
    <name type="synonym">Didymozoophaga oligospora</name>
    <dbReference type="NCBI Taxonomy" id="756982"/>
    <lineage>
        <taxon>Eukaryota</taxon>
        <taxon>Fungi</taxon>
        <taxon>Dikarya</taxon>
        <taxon>Ascomycota</taxon>
        <taxon>Pezizomycotina</taxon>
        <taxon>Orbiliomycetes</taxon>
        <taxon>Orbiliales</taxon>
        <taxon>Orbiliaceae</taxon>
        <taxon>Orbilia</taxon>
        <taxon>Orbilia oligospora</taxon>
    </lineage>
</organism>
<proteinExistence type="predicted"/>
<sequence length="797" mass="88090">MIYTVIFLATLQAPLAYAWSYNVLREGNAPTPVADFHGMRVLENRLPCTPLIVLGGDGEVDPVNGLQVYQFAPQPIDRQWARPVKYIGFWGDQKCSGMPRYVVHWYDLVDTAQSVLFDNIIEGSLGWGEGLRPILGVHSWAELGDADRFWPGLIPPGSVAVELDDSETELDLEDSYLVLDNAVTMVELISGNRRTMPRKDIKWDAYGTGTMNRPGIVQLQSGSDLESARGNNRLGQDAQEPVDRPPIIPSKQSGNRLLGFDDDYGDIQIIDKDQFRKNTGRRARKVPPQPENQAQMNEPVQGEGMNQVDAPPIETRRRKKPNTTKQNLENEIEVQQQEAQNEAQGETQQQSNPSASKETNTPDLKEIHGQKMIELLNYWVSLGYPYTQEFLVEQIRKLPDPVYVQLFKLAVTGQITVQQIAKYLIDVHQADLLEAQMLQRAQIQAFNQLELNRWAQSQAQASQLEMIRQAAQRQGLTQSGPNWFNNYLVNPYAGTGMSGNINGNMGGYANSNMNMAGGLNPAFNSQGGQQQLASWNFQQMFGNPNTQQQSYGNQAQMYGNQGQMYGNQGQTYGNQGQTYGNQGQTYGNQGQAYGNQGGQQQSFENMARGGQQGNNQAYQTQQTQQVNSQIEQEDDSGTSLQSGEELLNPDLSNLRGNHMPSDGKSGSLGAPPGTPINPTATDYTVGSQDSLEYLRMPHLMAQLPGFAGAGEQGGLLEINDSQLGGLADLLRPEARGPPLSNTQNTRPSGGSTLSQMLAGMNARTNQRQRTGAMEEEGFKEEDDGANGEFVKEEYEEF</sequence>
<gene>
    <name evidence="3" type="ORF">AOL_s00097g379</name>
</gene>
<feature type="compositionally biased region" description="Low complexity" evidence="1">
    <location>
        <begin position="333"/>
        <end position="350"/>
    </location>
</feature>
<name>G1XJ52_ARTOA</name>
<dbReference type="AlphaFoldDB" id="G1XJ52"/>
<feature type="compositionally biased region" description="Polar residues" evidence="1">
    <location>
        <begin position="223"/>
        <end position="234"/>
    </location>
</feature>
<feature type="compositionally biased region" description="Polar residues" evidence="1">
    <location>
        <begin position="351"/>
        <end position="362"/>
    </location>
</feature>
<dbReference type="Proteomes" id="UP000008784">
    <property type="component" value="Unassembled WGS sequence"/>
</dbReference>
<feature type="signal peptide" evidence="2">
    <location>
        <begin position="1"/>
        <end position="18"/>
    </location>
</feature>
<dbReference type="GeneID" id="22895431"/>
<reference evidence="3 4" key="1">
    <citation type="journal article" date="2011" name="PLoS Pathog.">
        <title>Genomic and proteomic analyses of the fungus Arthrobotrys oligospora provide insights into nematode-trap formation.</title>
        <authorList>
            <person name="Yang J."/>
            <person name="Wang L."/>
            <person name="Ji X."/>
            <person name="Feng Y."/>
            <person name="Li X."/>
            <person name="Zou C."/>
            <person name="Xu J."/>
            <person name="Ren Y."/>
            <person name="Mi Q."/>
            <person name="Wu J."/>
            <person name="Liu S."/>
            <person name="Liu Y."/>
            <person name="Huang X."/>
            <person name="Wang H."/>
            <person name="Niu X."/>
            <person name="Li J."/>
            <person name="Liang L."/>
            <person name="Luo Y."/>
            <person name="Ji K."/>
            <person name="Zhou W."/>
            <person name="Yu Z."/>
            <person name="Li G."/>
            <person name="Liu Y."/>
            <person name="Li L."/>
            <person name="Qiao M."/>
            <person name="Feng L."/>
            <person name="Zhang K.-Q."/>
        </authorList>
    </citation>
    <scope>NUCLEOTIDE SEQUENCE [LARGE SCALE GENOMIC DNA]</scope>
    <source>
        <strain evidence="4">ATCC 24927 / CBS 115.81 / DSM 1491</strain>
    </source>
</reference>
<dbReference type="HOGENOM" id="CLU_352652_0_0_1"/>
<feature type="chain" id="PRO_5003427337" evidence="2">
    <location>
        <begin position="19"/>
        <end position="797"/>
    </location>
</feature>
<keyword evidence="2" id="KW-0732">Signal</keyword>
<keyword evidence="4" id="KW-1185">Reference proteome</keyword>
<dbReference type="InParanoid" id="G1XJ52"/>